<dbReference type="EMBL" id="JAEPRC010000153">
    <property type="protein sequence ID" value="KAG2206371.1"/>
    <property type="molecule type" value="Genomic_DNA"/>
</dbReference>
<reference evidence="2" key="1">
    <citation type="submission" date="2020-12" db="EMBL/GenBank/DDBJ databases">
        <title>Metabolic potential, ecology and presence of endohyphal bacteria is reflected in genomic diversity of Mucoromycotina.</title>
        <authorList>
            <person name="Muszewska A."/>
            <person name="Okrasinska A."/>
            <person name="Steczkiewicz K."/>
            <person name="Drgas O."/>
            <person name="Orlowska M."/>
            <person name="Perlinska-Lenart U."/>
            <person name="Aleksandrzak-Piekarczyk T."/>
            <person name="Szatraj K."/>
            <person name="Zielenkiewicz U."/>
            <person name="Pilsyk S."/>
            <person name="Malc E."/>
            <person name="Mieczkowski P."/>
            <person name="Kruszewska J.S."/>
            <person name="Biernat P."/>
            <person name="Pawlowska J."/>
        </authorList>
    </citation>
    <scope>NUCLEOTIDE SEQUENCE</scope>
    <source>
        <strain evidence="2">CBS 226.32</strain>
    </source>
</reference>
<dbReference type="AlphaFoldDB" id="A0A8H7RB40"/>
<organism evidence="2 3">
    <name type="scientific">Mucor plumbeus</name>
    <dbReference type="NCBI Taxonomy" id="97098"/>
    <lineage>
        <taxon>Eukaryota</taxon>
        <taxon>Fungi</taxon>
        <taxon>Fungi incertae sedis</taxon>
        <taxon>Mucoromycota</taxon>
        <taxon>Mucoromycotina</taxon>
        <taxon>Mucoromycetes</taxon>
        <taxon>Mucorales</taxon>
        <taxon>Mucorineae</taxon>
        <taxon>Mucoraceae</taxon>
        <taxon>Mucor</taxon>
    </lineage>
</organism>
<proteinExistence type="predicted"/>
<comment type="caution">
    <text evidence="2">The sequence shown here is derived from an EMBL/GenBank/DDBJ whole genome shotgun (WGS) entry which is preliminary data.</text>
</comment>
<feature type="region of interest" description="Disordered" evidence="1">
    <location>
        <begin position="67"/>
        <end position="99"/>
    </location>
</feature>
<keyword evidence="3" id="KW-1185">Reference proteome</keyword>
<feature type="compositionally biased region" description="Basic and acidic residues" evidence="1">
    <location>
        <begin position="67"/>
        <end position="80"/>
    </location>
</feature>
<evidence type="ECO:0000313" key="2">
    <source>
        <dbReference type="EMBL" id="KAG2206371.1"/>
    </source>
</evidence>
<gene>
    <name evidence="2" type="ORF">INT46_003767</name>
</gene>
<accession>A0A8H7RB40</accession>
<sequence length="99" mass="11546">MFVLKLSIATEGAKNIICIRKEYKTWIKLIENTKYWLDKIQNKTPSIIHVQGADHFRDVVMTQIDGIKEAEEESKEKTGDVQEQNEDDEVQNMDTQHQP</sequence>
<name>A0A8H7RB40_9FUNG</name>
<evidence type="ECO:0000256" key="1">
    <source>
        <dbReference type="SAM" id="MobiDB-lite"/>
    </source>
</evidence>
<evidence type="ECO:0000313" key="3">
    <source>
        <dbReference type="Proteomes" id="UP000650833"/>
    </source>
</evidence>
<dbReference type="Proteomes" id="UP000650833">
    <property type="component" value="Unassembled WGS sequence"/>
</dbReference>
<protein>
    <submittedName>
        <fullName evidence="2">Uncharacterized protein</fullName>
    </submittedName>
</protein>